<name>A0A183CUF3_9BILA</name>
<dbReference type="EMBL" id="UYRT01000059">
    <property type="protein sequence ID" value="VDK27297.1"/>
    <property type="molecule type" value="Genomic_DNA"/>
</dbReference>
<reference evidence="1 2" key="2">
    <citation type="submission" date="2018-11" db="EMBL/GenBank/DDBJ databases">
        <authorList>
            <consortium name="Pathogen Informatics"/>
        </authorList>
    </citation>
    <scope>NUCLEOTIDE SEQUENCE [LARGE SCALE GENOMIC DNA]</scope>
</reference>
<dbReference type="AlphaFoldDB" id="A0A183CUF3"/>
<proteinExistence type="predicted"/>
<dbReference type="Proteomes" id="UP000271098">
    <property type="component" value="Unassembled WGS sequence"/>
</dbReference>
<accession>A0A183CUF3</accession>
<protein>
    <submittedName>
        <fullName evidence="3">SER_THR_PHOSPHATASE domain-containing protein</fullName>
    </submittedName>
</protein>
<gene>
    <name evidence="1" type="ORF">GPUH_LOCUS94</name>
</gene>
<sequence>MKGGRGHVFGAKAIEECAARLNMQLIIRTHTPYENGYFMFGSGRMLTVWSANCRGVKLASTVCVDPQMRISMHCLTPVVVKTISAMSNVGSTNLQKLTDFLGVLFCCYVAGFVTFAKPNLLHEIKNYIMKTSIVCAEPSIFSIEIRLYVATYVSALSVGE</sequence>
<dbReference type="WBParaSite" id="GPUH_0000009301-mRNA-1">
    <property type="protein sequence ID" value="GPUH_0000009301-mRNA-1"/>
    <property type="gene ID" value="GPUH_0000009301"/>
</dbReference>
<evidence type="ECO:0000313" key="2">
    <source>
        <dbReference type="Proteomes" id="UP000271098"/>
    </source>
</evidence>
<organism evidence="3">
    <name type="scientific">Gongylonema pulchrum</name>
    <dbReference type="NCBI Taxonomy" id="637853"/>
    <lineage>
        <taxon>Eukaryota</taxon>
        <taxon>Metazoa</taxon>
        <taxon>Ecdysozoa</taxon>
        <taxon>Nematoda</taxon>
        <taxon>Chromadorea</taxon>
        <taxon>Rhabditida</taxon>
        <taxon>Spirurina</taxon>
        <taxon>Spiruromorpha</taxon>
        <taxon>Spiruroidea</taxon>
        <taxon>Gongylonematidae</taxon>
        <taxon>Gongylonema</taxon>
    </lineage>
</organism>
<dbReference type="InterPro" id="IPR029052">
    <property type="entry name" value="Metallo-depent_PP-like"/>
</dbReference>
<keyword evidence="2" id="KW-1185">Reference proteome</keyword>
<reference evidence="3" key="1">
    <citation type="submission" date="2016-06" db="UniProtKB">
        <authorList>
            <consortium name="WormBaseParasite"/>
        </authorList>
    </citation>
    <scope>IDENTIFICATION</scope>
</reference>
<evidence type="ECO:0000313" key="3">
    <source>
        <dbReference type="WBParaSite" id="GPUH_0000009301-mRNA-1"/>
    </source>
</evidence>
<evidence type="ECO:0000313" key="1">
    <source>
        <dbReference type="EMBL" id="VDK27297.1"/>
    </source>
</evidence>
<dbReference type="OrthoDB" id="10441000at2759"/>
<dbReference type="Gene3D" id="3.60.21.10">
    <property type="match status" value="1"/>
</dbReference>
<dbReference type="SUPFAM" id="SSF56300">
    <property type="entry name" value="Metallo-dependent phosphatases"/>
    <property type="match status" value="1"/>
</dbReference>